<dbReference type="EMBL" id="JAAEDI010000015">
    <property type="protein sequence ID" value="MBR0651043.1"/>
    <property type="molecule type" value="Genomic_DNA"/>
</dbReference>
<dbReference type="SUPFAM" id="SSF51161">
    <property type="entry name" value="Trimeric LpxA-like enzymes"/>
    <property type="match status" value="1"/>
</dbReference>
<dbReference type="InterPro" id="IPR018357">
    <property type="entry name" value="Hexapep_transf_CS"/>
</dbReference>
<dbReference type="RefSeq" id="WP_211869708.1">
    <property type="nucleotide sequence ID" value="NZ_JAAEDI010000015.1"/>
</dbReference>
<evidence type="ECO:0000256" key="2">
    <source>
        <dbReference type="ARBA" id="ARBA00022679"/>
    </source>
</evidence>
<proteinExistence type="inferred from homology"/>
<dbReference type="PANTHER" id="PTHR43300">
    <property type="entry name" value="ACETYLTRANSFERASE"/>
    <property type="match status" value="1"/>
</dbReference>
<dbReference type="InterPro" id="IPR011004">
    <property type="entry name" value="Trimer_LpxA-like_sf"/>
</dbReference>
<organism evidence="5 6">
    <name type="scientific">Neoroseomonas terrae</name>
    <dbReference type="NCBI Taxonomy" id="424799"/>
    <lineage>
        <taxon>Bacteria</taxon>
        <taxon>Pseudomonadati</taxon>
        <taxon>Pseudomonadota</taxon>
        <taxon>Alphaproteobacteria</taxon>
        <taxon>Acetobacterales</taxon>
        <taxon>Acetobacteraceae</taxon>
        <taxon>Neoroseomonas</taxon>
    </lineage>
</organism>
<feature type="region of interest" description="Disordered" evidence="4">
    <location>
        <begin position="215"/>
        <end position="235"/>
    </location>
</feature>
<name>A0ABS5EJ38_9PROT</name>
<keyword evidence="6" id="KW-1185">Reference proteome</keyword>
<keyword evidence="2" id="KW-0808">Transferase</keyword>
<protein>
    <submittedName>
        <fullName evidence="5">Sugar O-acyltransferase</fullName>
    </submittedName>
</protein>
<reference evidence="6" key="1">
    <citation type="journal article" date="2021" name="Syst. Appl. Microbiol.">
        <title>Roseomonas hellenica sp. nov., isolated from roots of wild-growing Alkanna tinctoria.</title>
        <authorList>
            <person name="Rat A."/>
            <person name="Naranjo H.D."/>
            <person name="Lebbe L."/>
            <person name="Cnockaert M."/>
            <person name="Krigas N."/>
            <person name="Grigoriadou K."/>
            <person name="Maloupa E."/>
            <person name="Willems A."/>
        </authorList>
    </citation>
    <scope>NUCLEOTIDE SEQUENCE [LARGE SCALE GENOMIC DNA]</scope>
    <source>
        <strain evidence="6">LMG 31159</strain>
    </source>
</reference>
<evidence type="ECO:0000313" key="5">
    <source>
        <dbReference type="EMBL" id="MBR0651043.1"/>
    </source>
</evidence>
<dbReference type="PANTHER" id="PTHR43300:SF7">
    <property type="entry name" value="UDP-N-ACETYLBACILLOSAMINE N-ACETYLTRANSFERASE"/>
    <property type="match status" value="1"/>
</dbReference>
<comment type="similarity">
    <text evidence="1">Belongs to the transferase hexapeptide repeat family.</text>
</comment>
<gene>
    <name evidence="5" type="ORF">GXW78_15325</name>
</gene>
<dbReference type="InterPro" id="IPR050179">
    <property type="entry name" value="Trans_hexapeptide_repeat"/>
</dbReference>
<keyword evidence="3" id="KW-0677">Repeat</keyword>
<evidence type="ECO:0000256" key="4">
    <source>
        <dbReference type="SAM" id="MobiDB-lite"/>
    </source>
</evidence>
<comment type="caution">
    <text evidence="5">The sequence shown here is derived from an EMBL/GenBank/DDBJ whole genome shotgun (WGS) entry which is preliminary data.</text>
</comment>
<evidence type="ECO:0000256" key="1">
    <source>
        <dbReference type="ARBA" id="ARBA00007274"/>
    </source>
</evidence>
<dbReference type="PROSITE" id="PS00101">
    <property type="entry name" value="HEXAPEP_TRANSFERASES"/>
    <property type="match status" value="1"/>
</dbReference>
<dbReference type="Gene3D" id="2.160.10.10">
    <property type="entry name" value="Hexapeptide repeat proteins"/>
    <property type="match status" value="1"/>
</dbReference>
<dbReference type="CDD" id="cd03360">
    <property type="entry name" value="LbH_AT_putative"/>
    <property type="match status" value="1"/>
</dbReference>
<evidence type="ECO:0000256" key="3">
    <source>
        <dbReference type="ARBA" id="ARBA00022737"/>
    </source>
</evidence>
<dbReference type="Proteomes" id="UP000698752">
    <property type="component" value="Unassembled WGS sequence"/>
</dbReference>
<accession>A0ABS5EJ38</accession>
<evidence type="ECO:0000313" key="6">
    <source>
        <dbReference type="Proteomes" id="UP000698752"/>
    </source>
</evidence>
<sequence>MPQAAAPGRLAILGASGNALDVLDIVTALRAAGVDWQVAGVLDDAAGPDFMGVPVLGPLSAAGLLAAPGGELAGARFVLAVGSDRSHARRGAILDGTGLSDEHFATLVHPGAAVSTRATLAPGCCVGFGASVAGRCVLGAHAWIGPCAVVGHDSVIEPFAILAPRSTISGGARVGRGAYVGSAAVVRQGLKIGAGALVGLGAVVVKDVPEGTTVAGNPARPIRSAASPAREEPVA</sequence>
<dbReference type="Gene3D" id="3.40.50.20">
    <property type="match status" value="1"/>
</dbReference>
<feature type="compositionally biased region" description="Low complexity" evidence="4">
    <location>
        <begin position="218"/>
        <end position="228"/>
    </location>
</feature>
<dbReference type="InterPro" id="IPR020019">
    <property type="entry name" value="AcTrfase_PglD-like"/>
</dbReference>